<name>A0A1Q8R2G4_9FIRM</name>
<feature type="transmembrane region" description="Helical" evidence="1">
    <location>
        <begin position="32"/>
        <end position="55"/>
    </location>
</feature>
<evidence type="ECO:0000259" key="2">
    <source>
        <dbReference type="Pfam" id="PF13400"/>
    </source>
</evidence>
<dbReference type="AlphaFoldDB" id="A0A1Q8R2G4"/>
<dbReference type="STRING" id="1888891.DSOL_0350"/>
<proteinExistence type="predicted"/>
<keyword evidence="1" id="KW-1133">Transmembrane helix</keyword>
<gene>
    <name evidence="3" type="ORF">DSOL_0350</name>
</gene>
<evidence type="ECO:0000256" key="1">
    <source>
        <dbReference type="SAM" id="Phobius"/>
    </source>
</evidence>
<accession>A0A1Q8R2G4</accession>
<keyword evidence="1" id="KW-0812">Transmembrane</keyword>
<evidence type="ECO:0000313" key="3">
    <source>
        <dbReference type="EMBL" id="OLN33640.1"/>
    </source>
</evidence>
<reference evidence="3 4" key="1">
    <citation type="submission" date="2016-09" db="EMBL/GenBank/DDBJ databases">
        <title>Complete genome of Desulfosporosinus sp. OL.</title>
        <authorList>
            <person name="Mardanov A."/>
            <person name="Beletsky A."/>
            <person name="Panova A."/>
            <person name="Karnachuk O."/>
            <person name="Ravin N."/>
        </authorList>
    </citation>
    <scope>NUCLEOTIDE SEQUENCE [LARGE SCALE GENOMIC DNA]</scope>
    <source>
        <strain evidence="3 4">OL</strain>
    </source>
</reference>
<dbReference type="Proteomes" id="UP000186102">
    <property type="component" value="Unassembled WGS sequence"/>
</dbReference>
<dbReference type="InterPro" id="IPR028087">
    <property type="entry name" value="Tad_N"/>
</dbReference>
<sequence length="337" mass="35958">MVPIKSLFIQLWEFPLPRLKELNPHSQERGSVVVLVTLALTALLGFCAIVTDVGLMYAQKAHLQNSVDAAALAGVQELPSNPTLATQSASAYAAQNGVTAVTVSFEENNAKIIVQATQQVPTYFARIWGITEEQISVSAKAMMIPPTELSGAVPLSVLDEKKLVYGEPYVLKEGGGCGNTGWYGALALSGNGASSYEEDLANGYQGTLSVGQIVEVKNGNMSGPTAQGIAARLAQDTRVPRNTFDDHDRNAPEIMYIPIVTPNGQKEMKIVGFAAFFLDGVQGNGNNSIITGRFLQKLASNGRNNASLNDLLQTEHDIENGGASTDFGLYTPKLVQN</sequence>
<keyword evidence="4" id="KW-1185">Reference proteome</keyword>
<feature type="domain" description="Putative Flp pilus-assembly TadG-like N-terminal" evidence="2">
    <location>
        <begin position="30"/>
        <end position="76"/>
    </location>
</feature>
<organism evidence="3 4">
    <name type="scientific">Desulfosporosinus metallidurans</name>
    <dbReference type="NCBI Taxonomy" id="1888891"/>
    <lineage>
        <taxon>Bacteria</taxon>
        <taxon>Bacillati</taxon>
        <taxon>Bacillota</taxon>
        <taxon>Clostridia</taxon>
        <taxon>Eubacteriales</taxon>
        <taxon>Desulfitobacteriaceae</taxon>
        <taxon>Desulfosporosinus</taxon>
    </lineage>
</organism>
<dbReference type="EMBL" id="MLBF01000002">
    <property type="protein sequence ID" value="OLN33640.1"/>
    <property type="molecule type" value="Genomic_DNA"/>
</dbReference>
<comment type="caution">
    <text evidence="3">The sequence shown here is derived from an EMBL/GenBank/DDBJ whole genome shotgun (WGS) entry which is preliminary data.</text>
</comment>
<protein>
    <submittedName>
        <fullName evidence="3">von Willebrand factor type A domain protein, associated with Flp pilus assembly</fullName>
    </submittedName>
</protein>
<dbReference type="RefSeq" id="WP_075363174.1">
    <property type="nucleotide sequence ID" value="NZ_MLBF01000002.1"/>
</dbReference>
<keyword evidence="1" id="KW-0472">Membrane</keyword>
<dbReference type="Pfam" id="PF13400">
    <property type="entry name" value="Tad"/>
    <property type="match status" value="1"/>
</dbReference>
<evidence type="ECO:0000313" key="4">
    <source>
        <dbReference type="Proteomes" id="UP000186102"/>
    </source>
</evidence>